<sequence length="282" mass="29827">MITGECLCGTVRWRVVGPLAPLSHCHCAMCRKAHATPVVSFTACSADAFDWICGEDAIVAYASSAGFIRPFCGHCGSCLPGTTPDPNEISLPVGTLQGDPGLRGGRHIFTADKLPWVTISAFAETIAGHPPGTDLPEQPGPDRADAAPGGPLRGSCLCGAVAYELSQLPEFYNCHCSRCRRARAAAHTTNGVVAIDALRFTHGENNVTTFRLPGARRFGQAFCRTCGSGLPRRDVSFGTAIVPLGSLDSPAPGPGWHIFTASMAPWWQISDDLPRFPGARPT</sequence>
<dbReference type="PANTHER" id="PTHR33337:SF40">
    <property type="entry name" value="CENP-V_GFA DOMAIN-CONTAINING PROTEIN-RELATED"/>
    <property type="match status" value="1"/>
</dbReference>
<evidence type="ECO:0000256" key="1">
    <source>
        <dbReference type="ARBA" id="ARBA00005495"/>
    </source>
</evidence>
<organism evidence="6 7">
    <name type="scientific">Lutimaribacter marinistellae</name>
    <dbReference type="NCBI Taxonomy" id="1820329"/>
    <lineage>
        <taxon>Bacteria</taxon>
        <taxon>Pseudomonadati</taxon>
        <taxon>Pseudomonadota</taxon>
        <taxon>Alphaproteobacteria</taxon>
        <taxon>Rhodobacterales</taxon>
        <taxon>Roseobacteraceae</taxon>
        <taxon>Lutimaribacter</taxon>
    </lineage>
</organism>
<dbReference type="PROSITE" id="PS51891">
    <property type="entry name" value="CENP_V_GFA"/>
    <property type="match status" value="2"/>
</dbReference>
<evidence type="ECO:0000313" key="6">
    <source>
        <dbReference type="EMBL" id="MFC3613723.1"/>
    </source>
</evidence>
<dbReference type="Gene3D" id="3.90.1590.10">
    <property type="entry name" value="glutathione-dependent formaldehyde- activating enzyme (gfa)"/>
    <property type="match status" value="2"/>
</dbReference>
<evidence type="ECO:0000256" key="4">
    <source>
        <dbReference type="ARBA" id="ARBA00023239"/>
    </source>
</evidence>
<dbReference type="Proteomes" id="UP001595629">
    <property type="component" value="Unassembled WGS sequence"/>
</dbReference>
<dbReference type="RefSeq" id="WP_386734911.1">
    <property type="nucleotide sequence ID" value="NZ_JBHRXI010000006.1"/>
</dbReference>
<comment type="similarity">
    <text evidence="1">Belongs to the Gfa family.</text>
</comment>
<proteinExistence type="inferred from homology"/>
<dbReference type="PANTHER" id="PTHR33337">
    <property type="entry name" value="GFA DOMAIN-CONTAINING PROTEIN"/>
    <property type="match status" value="1"/>
</dbReference>
<evidence type="ECO:0000256" key="2">
    <source>
        <dbReference type="ARBA" id="ARBA00022723"/>
    </source>
</evidence>
<feature type="domain" description="CENP-V/GFA" evidence="5">
    <location>
        <begin position="152"/>
        <end position="257"/>
    </location>
</feature>
<comment type="caution">
    <text evidence="6">The sequence shown here is derived from an EMBL/GenBank/DDBJ whole genome shotgun (WGS) entry which is preliminary data.</text>
</comment>
<dbReference type="InterPro" id="IPR011057">
    <property type="entry name" value="Mss4-like_sf"/>
</dbReference>
<reference evidence="7" key="1">
    <citation type="journal article" date="2019" name="Int. J. Syst. Evol. Microbiol.">
        <title>The Global Catalogue of Microorganisms (GCM) 10K type strain sequencing project: providing services to taxonomists for standard genome sequencing and annotation.</title>
        <authorList>
            <consortium name="The Broad Institute Genomics Platform"/>
            <consortium name="The Broad Institute Genome Sequencing Center for Infectious Disease"/>
            <person name="Wu L."/>
            <person name="Ma J."/>
        </authorList>
    </citation>
    <scope>NUCLEOTIDE SEQUENCE [LARGE SCALE GENOMIC DNA]</scope>
    <source>
        <strain evidence="7">KCTC 42911</strain>
    </source>
</reference>
<evidence type="ECO:0000259" key="5">
    <source>
        <dbReference type="PROSITE" id="PS51891"/>
    </source>
</evidence>
<dbReference type="InterPro" id="IPR006913">
    <property type="entry name" value="CENP-V/GFA"/>
</dbReference>
<keyword evidence="2" id="KW-0479">Metal-binding</keyword>
<keyword evidence="4" id="KW-0456">Lyase</keyword>
<evidence type="ECO:0000256" key="3">
    <source>
        <dbReference type="ARBA" id="ARBA00022833"/>
    </source>
</evidence>
<keyword evidence="3" id="KW-0862">Zinc</keyword>
<gene>
    <name evidence="6" type="ORF">ACFORG_08105</name>
</gene>
<dbReference type="Pfam" id="PF04828">
    <property type="entry name" value="GFA"/>
    <property type="match status" value="2"/>
</dbReference>
<accession>A0ABV7TH32</accession>
<protein>
    <submittedName>
        <fullName evidence="6">GFA family protein</fullName>
    </submittedName>
</protein>
<dbReference type="EMBL" id="JBHRXI010000006">
    <property type="protein sequence ID" value="MFC3613723.1"/>
    <property type="molecule type" value="Genomic_DNA"/>
</dbReference>
<dbReference type="SUPFAM" id="SSF51316">
    <property type="entry name" value="Mss4-like"/>
    <property type="match status" value="2"/>
</dbReference>
<evidence type="ECO:0000313" key="7">
    <source>
        <dbReference type="Proteomes" id="UP001595629"/>
    </source>
</evidence>
<name>A0ABV7TH32_9RHOB</name>
<keyword evidence="7" id="KW-1185">Reference proteome</keyword>
<feature type="domain" description="CENP-V/GFA" evidence="5">
    <location>
        <begin position="2"/>
        <end position="117"/>
    </location>
</feature>